<protein>
    <submittedName>
        <fullName evidence="1">Type I-E CRISPR-associated protein Cas7/Cse4/CasC</fullName>
    </submittedName>
</protein>
<dbReference type="EMBL" id="BAAAMN010000067">
    <property type="protein sequence ID" value="GAA2045782.1"/>
    <property type="molecule type" value="Genomic_DNA"/>
</dbReference>
<evidence type="ECO:0000313" key="1">
    <source>
        <dbReference type="EMBL" id="GAA2045782.1"/>
    </source>
</evidence>
<accession>A0ABP5GJI8</accession>
<dbReference type="NCBIfam" id="TIGR01869">
    <property type="entry name" value="casC_Cse4"/>
    <property type="match status" value="1"/>
</dbReference>
<gene>
    <name evidence="1" type="primary">cas7e</name>
    <name evidence="1" type="ORF">GCM10009720_28280</name>
</gene>
<dbReference type="Proteomes" id="UP001501461">
    <property type="component" value="Unassembled WGS sequence"/>
</dbReference>
<keyword evidence="2" id="KW-1185">Reference proteome</keyword>
<dbReference type="InterPro" id="IPR010148">
    <property type="entry name" value="CRISPR-assoc_prot_CT1975"/>
</dbReference>
<dbReference type="RefSeq" id="WP_343959909.1">
    <property type="nucleotide sequence ID" value="NZ_BAAAMN010000067.1"/>
</dbReference>
<sequence length="384" mass="42635">MTTYLDIHVLQTLPPNNINRDDTGAPKSATFGGVPRQRVSSQAWKRAIRKDFDNYLDPTKRGFRTKKVVEKIMGRIQELRAEQSSSENFTDDELDTMSDTVVEILKKAGISTEKQPKSKSATEDEETTDYPETSYLLFLSDQQITNVASRILADTDENWTKKTASELLNVQHSVDIAMFGRMVAEAADYNVDAAVQVAHAIGVSASEPEFDYFTAVDDFVEASEETGAGMIGTVQMTSSTLYRFATVNMKGLEKNLGDREVTLEAAVAFVKAFLTSLPSGKQNTFANNTLPEAVLIRVRTDRSISLVNAFEDPVPLEIEGGRRLEAARKLVAEARSIDDMYDMSPEGSWFMSTSDLADTFQDIGQHVNQTELLAQLKDQLEQLV</sequence>
<proteinExistence type="predicted"/>
<evidence type="ECO:0000313" key="2">
    <source>
        <dbReference type="Proteomes" id="UP001501461"/>
    </source>
</evidence>
<name>A0ABP5GJI8_9MICC</name>
<organism evidence="1 2">
    <name type="scientific">Yaniella flava</name>
    <dbReference type="NCBI Taxonomy" id="287930"/>
    <lineage>
        <taxon>Bacteria</taxon>
        <taxon>Bacillati</taxon>
        <taxon>Actinomycetota</taxon>
        <taxon>Actinomycetes</taxon>
        <taxon>Micrococcales</taxon>
        <taxon>Micrococcaceae</taxon>
        <taxon>Yaniella</taxon>
    </lineage>
</organism>
<dbReference type="Pfam" id="PF09344">
    <property type="entry name" value="Cas_CT1975"/>
    <property type="match status" value="1"/>
</dbReference>
<comment type="caution">
    <text evidence="1">The sequence shown here is derived from an EMBL/GenBank/DDBJ whole genome shotgun (WGS) entry which is preliminary data.</text>
</comment>
<reference evidence="2" key="1">
    <citation type="journal article" date="2019" name="Int. J. Syst. Evol. Microbiol.">
        <title>The Global Catalogue of Microorganisms (GCM) 10K type strain sequencing project: providing services to taxonomists for standard genome sequencing and annotation.</title>
        <authorList>
            <consortium name="The Broad Institute Genomics Platform"/>
            <consortium name="The Broad Institute Genome Sequencing Center for Infectious Disease"/>
            <person name="Wu L."/>
            <person name="Ma J."/>
        </authorList>
    </citation>
    <scope>NUCLEOTIDE SEQUENCE [LARGE SCALE GENOMIC DNA]</scope>
    <source>
        <strain evidence="2">JCM 13595</strain>
    </source>
</reference>